<proteinExistence type="predicted"/>
<name>A0A2T4C227_TRILO</name>
<evidence type="ECO:0000313" key="6">
    <source>
        <dbReference type="EMBL" id="PTB75574.1"/>
    </source>
</evidence>
<evidence type="ECO:0000256" key="1">
    <source>
        <dbReference type="ARBA" id="ARBA00004141"/>
    </source>
</evidence>
<evidence type="ECO:0000256" key="3">
    <source>
        <dbReference type="ARBA" id="ARBA00022989"/>
    </source>
</evidence>
<dbReference type="EMBL" id="KZ679133">
    <property type="protein sequence ID" value="PTB75574.1"/>
    <property type="molecule type" value="Genomic_DNA"/>
</dbReference>
<keyword evidence="2 5" id="KW-0812">Transmembrane</keyword>
<feature type="transmembrane region" description="Helical" evidence="5">
    <location>
        <begin position="77"/>
        <end position="97"/>
    </location>
</feature>
<organism evidence="6 7">
    <name type="scientific">Trichoderma longibrachiatum ATCC 18648</name>
    <dbReference type="NCBI Taxonomy" id="983965"/>
    <lineage>
        <taxon>Eukaryota</taxon>
        <taxon>Fungi</taxon>
        <taxon>Dikarya</taxon>
        <taxon>Ascomycota</taxon>
        <taxon>Pezizomycotina</taxon>
        <taxon>Sordariomycetes</taxon>
        <taxon>Hypocreomycetidae</taxon>
        <taxon>Hypocreales</taxon>
        <taxon>Hypocreaceae</taxon>
        <taxon>Trichoderma</taxon>
    </lineage>
</organism>
<dbReference type="GO" id="GO:0016020">
    <property type="term" value="C:membrane"/>
    <property type="evidence" value="ECO:0007669"/>
    <property type="project" value="UniProtKB-SubCell"/>
</dbReference>
<keyword evidence="7" id="KW-1185">Reference proteome</keyword>
<feature type="transmembrane region" description="Helical" evidence="5">
    <location>
        <begin position="103"/>
        <end position="128"/>
    </location>
</feature>
<dbReference type="STRING" id="983965.A0A2T4C227"/>
<dbReference type="OrthoDB" id="5384040at2759"/>
<accession>A0A2T4C227</accession>
<sequence>MATPTAHIASTSTTTSALPSCTTAVPGQYGQVPVTACNSLYNAIPEFIPAVVVSALFGLLTLTHIIEAFVFKKGYAWVLIMAAAWETIAFIFHVLGAHDQQNVAYIIVWQVLFLLAPLWVNAFVYMTFARMVHFYVPDRKVAFVRASHVSKLFVWADIVSFLVQAAGGLMVTPSASAATQRLGMHIYEGGIGLQEVFILCFLGLMIAFHICLKGEGRAQGMLSEEDALNANVGEDRRGTDERKGALRLLYALYAVLAFITMRIIFRLVEFTGGNDPSKNPVPYHEYYFYALDAFPMLTALLILAVVHPGRFIRGPNSSLREATREEKKVKKAEKKALKEQKRVEGNALHNMESRSLMHTKIDKVLGMCAERRSNLTEAVCVRL</sequence>
<feature type="transmembrane region" description="Helical" evidence="5">
    <location>
        <begin position="191"/>
        <end position="212"/>
    </location>
</feature>
<dbReference type="PANTHER" id="PTHR31465:SF15">
    <property type="entry name" value="LIPID TRANSPORTER ATNI-RELATED"/>
    <property type="match status" value="1"/>
</dbReference>
<comment type="subcellular location">
    <subcellularLocation>
        <location evidence="1">Membrane</location>
        <topology evidence="1">Multi-pass membrane protein</topology>
    </subcellularLocation>
</comment>
<feature type="transmembrane region" description="Helical" evidence="5">
    <location>
        <begin position="286"/>
        <end position="306"/>
    </location>
</feature>
<evidence type="ECO:0008006" key="8">
    <source>
        <dbReference type="Google" id="ProtNLM"/>
    </source>
</evidence>
<feature type="transmembrane region" description="Helical" evidence="5">
    <location>
        <begin position="245"/>
        <end position="266"/>
    </location>
</feature>
<gene>
    <name evidence="6" type="ORF">M440DRAFT_1431279</name>
</gene>
<dbReference type="AlphaFoldDB" id="A0A2T4C227"/>
<feature type="transmembrane region" description="Helical" evidence="5">
    <location>
        <begin position="149"/>
        <end position="171"/>
    </location>
</feature>
<dbReference type="InterPro" id="IPR007568">
    <property type="entry name" value="RTA1"/>
</dbReference>
<dbReference type="PANTHER" id="PTHR31465">
    <property type="entry name" value="PROTEIN RTA1-RELATED"/>
    <property type="match status" value="1"/>
</dbReference>
<evidence type="ECO:0000256" key="4">
    <source>
        <dbReference type="ARBA" id="ARBA00023136"/>
    </source>
</evidence>
<protein>
    <recommendedName>
        <fullName evidence="8">RTA1-domain-containing protein</fullName>
    </recommendedName>
</protein>
<keyword evidence="3 5" id="KW-1133">Transmembrane helix</keyword>
<dbReference type="Pfam" id="PF04479">
    <property type="entry name" value="RTA1"/>
    <property type="match status" value="1"/>
</dbReference>
<reference evidence="6 7" key="1">
    <citation type="submission" date="2016-07" db="EMBL/GenBank/DDBJ databases">
        <title>Multiple horizontal gene transfer events from other fungi enriched the ability of initially mycotrophic Trichoderma (Ascomycota) to feed on dead plant biomass.</title>
        <authorList>
            <consortium name="DOE Joint Genome Institute"/>
            <person name="Aerts A."/>
            <person name="Atanasova L."/>
            <person name="Chenthamara K."/>
            <person name="Zhang J."/>
            <person name="Grujic M."/>
            <person name="Henrissat B."/>
            <person name="Kuo A."/>
            <person name="Salamov A."/>
            <person name="Lipzen A."/>
            <person name="Labutti K."/>
            <person name="Barry K."/>
            <person name="Miao Y."/>
            <person name="Rahimi M.J."/>
            <person name="Shen Q."/>
            <person name="Grigoriev I.V."/>
            <person name="Kubicek C.P."/>
            <person name="Druzhinina I.S."/>
        </authorList>
    </citation>
    <scope>NUCLEOTIDE SEQUENCE [LARGE SCALE GENOMIC DNA]</scope>
    <source>
        <strain evidence="6 7">ATCC 18648</strain>
    </source>
</reference>
<evidence type="ECO:0000313" key="7">
    <source>
        <dbReference type="Proteomes" id="UP000240760"/>
    </source>
</evidence>
<dbReference type="Proteomes" id="UP000240760">
    <property type="component" value="Unassembled WGS sequence"/>
</dbReference>
<evidence type="ECO:0000256" key="5">
    <source>
        <dbReference type="SAM" id="Phobius"/>
    </source>
</evidence>
<keyword evidence="4 5" id="KW-0472">Membrane</keyword>
<evidence type="ECO:0000256" key="2">
    <source>
        <dbReference type="ARBA" id="ARBA00022692"/>
    </source>
</evidence>
<feature type="transmembrane region" description="Helical" evidence="5">
    <location>
        <begin position="47"/>
        <end position="70"/>
    </location>
</feature>